<dbReference type="EMBL" id="LIYD01000005">
    <property type="protein sequence ID" value="KOS07881.1"/>
    <property type="molecule type" value="Genomic_DNA"/>
</dbReference>
<keyword evidence="10" id="KW-1185">Reference proteome</keyword>
<dbReference type="RefSeq" id="WP_054409598.1">
    <property type="nucleotide sequence ID" value="NZ_FOYA01000002.1"/>
</dbReference>
<dbReference type="InterPro" id="IPR011990">
    <property type="entry name" value="TPR-like_helical_dom_sf"/>
</dbReference>
<keyword evidence="3 6" id="KW-0732">Signal</keyword>
<dbReference type="Pfam" id="PF07980">
    <property type="entry name" value="SusD_RagB"/>
    <property type="match status" value="1"/>
</dbReference>
<evidence type="ECO:0000256" key="4">
    <source>
        <dbReference type="ARBA" id="ARBA00023136"/>
    </source>
</evidence>
<dbReference type="InterPro" id="IPR012944">
    <property type="entry name" value="SusD_RagB_dom"/>
</dbReference>
<dbReference type="PROSITE" id="PS51257">
    <property type="entry name" value="PROKAR_LIPOPROTEIN"/>
    <property type="match status" value="1"/>
</dbReference>
<evidence type="ECO:0000256" key="1">
    <source>
        <dbReference type="ARBA" id="ARBA00004442"/>
    </source>
</evidence>
<proteinExistence type="inferred from homology"/>
<dbReference type="STRING" id="1202724.AM493_18815"/>
<dbReference type="SUPFAM" id="SSF48452">
    <property type="entry name" value="TPR-like"/>
    <property type="match status" value="1"/>
</dbReference>
<reference evidence="9 10" key="1">
    <citation type="submission" date="2015-08" db="EMBL/GenBank/DDBJ databases">
        <title>Whole genome sequence of Flavobacterium akiainvivens IK-1T, from decaying Wikstroemia oahuensis, an endemic Hawaiian shrub.</title>
        <authorList>
            <person name="Wan X."/>
            <person name="Hou S."/>
            <person name="Saito J."/>
            <person name="Donachie S."/>
        </authorList>
    </citation>
    <scope>NUCLEOTIDE SEQUENCE [LARGE SCALE GENOMIC DNA]</scope>
    <source>
        <strain evidence="9 10">IK-1</strain>
    </source>
</reference>
<comment type="similarity">
    <text evidence="2">Belongs to the SusD family.</text>
</comment>
<dbReference type="InterPro" id="IPR033985">
    <property type="entry name" value="SusD-like_N"/>
</dbReference>
<dbReference type="AlphaFoldDB" id="A0A0M8MK71"/>
<evidence type="ECO:0008006" key="11">
    <source>
        <dbReference type="Google" id="ProtNLM"/>
    </source>
</evidence>
<keyword evidence="4" id="KW-0472">Membrane</keyword>
<dbReference type="GO" id="GO:0009279">
    <property type="term" value="C:cell outer membrane"/>
    <property type="evidence" value="ECO:0007669"/>
    <property type="project" value="UniProtKB-SubCell"/>
</dbReference>
<dbReference type="OrthoDB" id="630434at2"/>
<feature type="chain" id="PRO_5005818478" description="Carbohydrate-binding protein SusD" evidence="6">
    <location>
        <begin position="24"/>
        <end position="497"/>
    </location>
</feature>
<protein>
    <recommendedName>
        <fullName evidence="11">Carbohydrate-binding protein SusD</fullName>
    </recommendedName>
</protein>
<dbReference type="Gene3D" id="1.25.40.390">
    <property type="match status" value="1"/>
</dbReference>
<feature type="domain" description="SusD-like N-terminal" evidence="8">
    <location>
        <begin position="36"/>
        <end position="200"/>
    </location>
</feature>
<evidence type="ECO:0000256" key="2">
    <source>
        <dbReference type="ARBA" id="ARBA00006275"/>
    </source>
</evidence>
<evidence type="ECO:0000259" key="8">
    <source>
        <dbReference type="Pfam" id="PF14322"/>
    </source>
</evidence>
<evidence type="ECO:0000259" key="7">
    <source>
        <dbReference type="Pfam" id="PF07980"/>
    </source>
</evidence>
<accession>A0A0M8MK71</accession>
<dbReference type="Proteomes" id="UP000037755">
    <property type="component" value="Unassembled WGS sequence"/>
</dbReference>
<evidence type="ECO:0000256" key="5">
    <source>
        <dbReference type="ARBA" id="ARBA00023237"/>
    </source>
</evidence>
<evidence type="ECO:0000256" key="6">
    <source>
        <dbReference type="SAM" id="SignalP"/>
    </source>
</evidence>
<name>A0A0M8MK71_9FLAO</name>
<feature type="domain" description="RagB/SusD" evidence="7">
    <location>
        <begin position="361"/>
        <end position="495"/>
    </location>
</feature>
<dbReference type="PATRIC" id="fig|1202724.3.peg.3906"/>
<evidence type="ECO:0000256" key="3">
    <source>
        <dbReference type="ARBA" id="ARBA00022729"/>
    </source>
</evidence>
<comment type="subcellular location">
    <subcellularLocation>
        <location evidence="1">Cell outer membrane</location>
    </subcellularLocation>
</comment>
<evidence type="ECO:0000313" key="10">
    <source>
        <dbReference type="Proteomes" id="UP000037755"/>
    </source>
</evidence>
<organism evidence="9 10">
    <name type="scientific">Flavobacterium akiainvivens</name>
    <dbReference type="NCBI Taxonomy" id="1202724"/>
    <lineage>
        <taxon>Bacteria</taxon>
        <taxon>Pseudomonadati</taxon>
        <taxon>Bacteroidota</taxon>
        <taxon>Flavobacteriia</taxon>
        <taxon>Flavobacteriales</taxon>
        <taxon>Flavobacteriaceae</taxon>
        <taxon>Flavobacterium</taxon>
    </lineage>
</organism>
<comment type="caution">
    <text evidence="9">The sequence shown here is derived from an EMBL/GenBank/DDBJ whole genome shotgun (WGS) entry which is preliminary data.</text>
</comment>
<feature type="signal peptide" evidence="6">
    <location>
        <begin position="1"/>
        <end position="23"/>
    </location>
</feature>
<keyword evidence="5" id="KW-0998">Cell outer membrane</keyword>
<dbReference type="Pfam" id="PF14322">
    <property type="entry name" value="SusD-like_3"/>
    <property type="match status" value="1"/>
</dbReference>
<evidence type="ECO:0000313" key="9">
    <source>
        <dbReference type="EMBL" id="KOS07881.1"/>
    </source>
</evidence>
<gene>
    <name evidence="9" type="ORF">AM493_18815</name>
</gene>
<sequence length="497" mass="54447">MKNKFRILYFVLASLAFTSCEDAIDITQPSELSPEDTYENVADLELGLIGVYGAVPGESDIYFTSLFTDEASIGANNGGQGTGGDLAFLLNNNTGDPATIWVSYYSLINAANRLIVGADFVEVEAGSDDEADKNDILAQAHALRAYGHLKLMSYFCPDMADDSALGVIAIDFVPESTAQLPRATAGEVWALVLSDLDFATANITPIGQPAGGLNYINQYTLLAMRARIAAFREQYAQAKEYVDQLDAIPQFILPASAAYLGMFLDTNSINSEAIWQLERIPAAGTTTGNFYQYWASVNNTVSGSPFFEVGRDLFNQYLPGDVRRFLVVDESAIVAPNYSELSYSDYLVQDVLPVGKYKLTEGANLNGDLQLFRFSEMVLIRAEYYASVNDYANVAAQVNLVRTARATTTLAAPTTSEGAWGMVLDERRREFAFEGHRYIDIKRLGVKAGKSVSRDPQDCSFNNACTLPNTDYRWTMPIPFEESVANPGIVQNPGYSN</sequence>